<dbReference type="Proteomes" id="UP000054742">
    <property type="component" value="Unassembled WGS sequence"/>
</dbReference>
<evidence type="ECO:0000259" key="3">
    <source>
        <dbReference type="Pfam" id="PF08338"/>
    </source>
</evidence>
<dbReference type="PANTHER" id="PTHR11092:SF0">
    <property type="entry name" value="EPIMERASE FAMILY PROTEIN SDR39U1"/>
    <property type="match status" value="1"/>
</dbReference>
<dbReference type="OrthoDB" id="9801773at2"/>
<gene>
    <name evidence="4" type="ORF">Lbru_2184</name>
</gene>
<dbReference type="InterPro" id="IPR013549">
    <property type="entry name" value="DUF1731"/>
</dbReference>
<proteinExistence type="inferred from homology"/>
<dbReference type="SUPFAM" id="SSF51735">
    <property type="entry name" value="NAD(P)-binding Rossmann-fold domains"/>
    <property type="match status" value="1"/>
</dbReference>
<evidence type="ECO:0000313" key="5">
    <source>
        <dbReference type="Proteomes" id="UP000054742"/>
    </source>
</evidence>
<dbReference type="InterPro" id="IPR001509">
    <property type="entry name" value="Epimerase_deHydtase"/>
</dbReference>
<dbReference type="Pfam" id="PF01370">
    <property type="entry name" value="Epimerase"/>
    <property type="match status" value="1"/>
</dbReference>
<dbReference type="STRING" id="29422.Lbru_2184"/>
<sequence>MKLLIAGASGFVGSELVKALLPQHEITVLGRSQHKLQHHFSANVTQTTWDTLSNLDASHYNAVINLSGHNIAASRWNDKIKQLLITSRVNTTTDLIHWAIKQNAKPHFYCANAVGIYGLQKNGDPKILDEDTPIDFEHPKDFLSEIGIKWQRALEPALEHGMKVTITRFGVVLKKENGMLKKLAPSFNLGLGSIVGDGEQVISWVHIDDVVGAYTFLLKHPGLTGVFNVTSPNPVSQAEFAKILAKTMHRPLWLKTPAFVIRTLFGEMGECLLLQGQRVIGKKLPQAGYQFHFPELAQALEKEFLIKNA</sequence>
<feature type="domain" description="NAD-dependent epimerase/dehydratase" evidence="2">
    <location>
        <begin position="4"/>
        <end position="229"/>
    </location>
</feature>
<dbReference type="NCBIfam" id="TIGR01777">
    <property type="entry name" value="yfcH"/>
    <property type="match status" value="1"/>
</dbReference>
<name>A0A0W0SE35_9GAMM</name>
<evidence type="ECO:0000256" key="1">
    <source>
        <dbReference type="ARBA" id="ARBA00009353"/>
    </source>
</evidence>
<dbReference type="AlphaFoldDB" id="A0A0W0SE35"/>
<evidence type="ECO:0000313" key="4">
    <source>
        <dbReference type="EMBL" id="KTC81664.1"/>
    </source>
</evidence>
<dbReference type="PATRIC" id="fig|29422.6.peg.2329"/>
<evidence type="ECO:0000259" key="2">
    <source>
        <dbReference type="Pfam" id="PF01370"/>
    </source>
</evidence>
<accession>A0A0W0SE35</accession>
<keyword evidence="5" id="KW-1185">Reference proteome</keyword>
<comment type="similarity">
    <text evidence="1">Belongs to the NAD(P)-dependent epimerase/dehydratase family. SDR39U1 subfamily.</text>
</comment>
<dbReference type="PANTHER" id="PTHR11092">
    <property type="entry name" value="SUGAR NUCLEOTIDE EPIMERASE RELATED"/>
    <property type="match status" value="1"/>
</dbReference>
<dbReference type="InterPro" id="IPR036291">
    <property type="entry name" value="NAD(P)-bd_dom_sf"/>
</dbReference>
<protein>
    <submittedName>
        <fullName evidence="4">Nucleoside-diphosphate sugar epimerase</fullName>
    </submittedName>
</protein>
<organism evidence="4 5">
    <name type="scientific">Legionella brunensis</name>
    <dbReference type="NCBI Taxonomy" id="29422"/>
    <lineage>
        <taxon>Bacteria</taxon>
        <taxon>Pseudomonadati</taxon>
        <taxon>Pseudomonadota</taxon>
        <taxon>Gammaproteobacteria</taxon>
        <taxon>Legionellales</taxon>
        <taxon>Legionellaceae</taxon>
        <taxon>Legionella</taxon>
    </lineage>
</organism>
<dbReference type="RefSeq" id="WP_058442169.1">
    <property type="nucleotide sequence ID" value="NZ_CAAAHU010000005.1"/>
</dbReference>
<dbReference type="Pfam" id="PF08338">
    <property type="entry name" value="DUF1731"/>
    <property type="match status" value="1"/>
</dbReference>
<dbReference type="InterPro" id="IPR010099">
    <property type="entry name" value="SDR39U1"/>
</dbReference>
<feature type="domain" description="DUF1731" evidence="3">
    <location>
        <begin position="256"/>
        <end position="301"/>
    </location>
</feature>
<reference evidence="4 5" key="1">
    <citation type="submission" date="2015-11" db="EMBL/GenBank/DDBJ databases">
        <title>Genomic analysis of 38 Legionella species identifies large and diverse effector repertoires.</title>
        <authorList>
            <person name="Burstein D."/>
            <person name="Amaro F."/>
            <person name="Zusman T."/>
            <person name="Lifshitz Z."/>
            <person name="Cohen O."/>
            <person name="Gilbert J.A."/>
            <person name="Pupko T."/>
            <person name="Shuman H.A."/>
            <person name="Segal G."/>
        </authorList>
    </citation>
    <scope>NUCLEOTIDE SEQUENCE [LARGE SCALE GENOMIC DNA]</scope>
    <source>
        <strain evidence="4 5">ATCC 43878</strain>
    </source>
</reference>
<comment type="caution">
    <text evidence="4">The sequence shown here is derived from an EMBL/GenBank/DDBJ whole genome shotgun (WGS) entry which is preliminary data.</text>
</comment>
<dbReference type="Gene3D" id="3.40.50.720">
    <property type="entry name" value="NAD(P)-binding Rossmann-like Domain"/>
    <property type="match status" value="1"/>
</dbReference>
<dbReference type="EMBL" id="LNXV01000029">
    <property type="protein sequence ID" value="KTC81664.1"/>
    <property type="molecule type" value="Genomic_DNA"/>
</dbReference>